<keyword evidence="3" id="KW-0804">Transcription</keyword>
<dbReference type="AlphaFoldDB" id="A0A3N2C5S9"/>
<dbReference type="Pfam" id="PF13377">
    <property type="entry name" value="Peripla_BP_3"/>
    <property type="match status" value="1"/>
</dbReference>
<dbReference type="PANTHER" id="PTHR30146">
    <property type="entry name" value="LACI-RELATED TRANSCRIPTIONAL REPRESSOR"/>
    <property type="match status" value="1"/>
</dbReference>
<evidence type="ECO:0000256" key="2">
    <source>
        <dbReference type="ARBA" id="ARBA00023125"/>
    </source>
</evidence>
<protein>
    <submittedName>
        <fullName evidence="5">LacI family transcriptional regulator</fullName>
    </submittedName>
</protein>
<sequence>MSDDLAVQTAGPGAVGGRATLSRIAREASVSVSTASKVLNGRPGVSPDTREIVERLLDRHGYSRRGAELAQGSLIELVFEYIDSSWSLEIIRGVEKVARQHGMSVTLTETGARRSTGEGWVESIISRKPVGVILVFSDIDPAYRRQLHTRNIPVVVVDPAGDPGPEVAAIGSTNWSGGMAATRHLIELGHRRIGLISGPQDLMCSRARVSGYRSALEEAGIPLDETILRRGEFIPEAGRVLALELLQLDDRPTAIFAGNDMQAFGVYEAARSLGISIPEQLSVVGYDDVPPAKWVGPALTTIRQPLIEMAEEATRLVLKLRSETVDNIRLDLATSLVVRGSTAAPPTP</sequence>
<evidence type="ECO:0000259" key="4">
    <source>
        <dbReference type="PROSITE" id="PS50932"/>
    </source>
</evidence>
<dbReference type="Proteomes" id="UP000266915">
    <property type="component" value="Unassembled WGS sequence"/>
</dbReference>
<proteinExistence type="predicted"/>
<keyword evidence="1" id="KW-0805">Transcription regulation</keyword>
<keyword evidence="6" id="KW-1185">Reference proteome</keyword>
<dbReference type="GO" id="GO:0003700">
    <property type="term" value="F:DNA-binding transcription factor activity"/>
    <property type="evidence" value="ECO:0007669"/>
    <property type="project" value="TreeGrafter"/>
</dbReference>
<dbReference type="InterPro" id="IPR010982">
    <property type="entry name" value="Lambda_DNA-bd_dom_sf"/>
</dbReference>
<name>A0A3N2C5S9_9MICO</name>
<dbReference type="CDD" id="cd01392">
    <property type="entry name" value="HTH_LacI"/>
    <property type="match status" value="1"/>
</dbReference>
<accession>A0A3N2C5S9</accession>
<organism evidence="5 6">
    <name type="scientific">Plantibacter flavus</name>
    <dbReference type="NCBI Taxonomy" id="150123"/>
    <lineage>
        <taxon>Bacteria</taxon>
        <taxon>Bacillati</taxon>
        <taxon>Actinomycetota</taxon>
        <taxon>Actinomycetes</taxon>
        <taxon>Micrococcales</taxon>
        <taxon>Microbacteriaceae</taxon>
        <taxon>Plantibacter</taxon>
    </lineage>
</organism>
<dbReference type="InterPro" id="IPR028082">
    <property type="entry name" value="Peripla_BP_I"/>
</dbReference>
<dbReference type="GO" id="GO:0000976">
    <property type="term" value="F:transcription cis-regulatory region binding"/>
    <property type="evidence" value="ECO:0007669"/>
    <property type="project" value="TreeGrafter"/>
</dbReference>
<dbReference type="CDD" id="cd06296">
    <property type="entry name" value="PBP1_CatR-like"/>
    <property type="match status" value="1"/>
</dbReference>
<dbReference type="Pfam" id="PF00356">
    <property type="entry name" value="LacI"/>
    <property type="match status" value="1"/>
</dbReference>
<evidence type="ECO:0000256" key="3">
    <source>
        <dbReference type="ARBA" id="ARBA00023163"/>
    </source>
</evidence>
<dbReference type="SUPFAM" id="SSF47413">
    <property type="entry name" value="lambda repressor-like DNA-binding domains"/>
    <property type="match status" value="1"/>
</dbReference>
<evidence type="ECO:0000313" key="6">
    <source>
        <dbReference type="Proteomes" id="UP000266915"/>
    </source>
</evidence>
<dbReference type="InterPro" id="IPR000843">
    <property type="entry name" value="HTH_LacI"/>
</dbReference>
<dbReference type="Gene3D" id="3.40.50.2300">
    <property type="match status" value="2"/>
</dbReference>
<dbReference type="EMBL" id="RKHL01000001">
    <property type="protein sequence ID" value="ROR82790.1"/>
    <property type="molecule type" value="Genomic_DNA"/>
</dbReference>
<dbReference type="RefSeq" id="WP_085512668.1">
    <property type="nucleotide sequence ID" value="NZ_FXAP01000004.1"/>
</dbReference>
<dbReference type="SMART" id="SM00354">
    <property type="entry name" value="HTH_LACI"/>
    <property type="match status" value="1"/>
</dbReference>
<evidence type="ECO:0000256" key="1">
    <source>
        <dbReference type="ARBA" id="ARBA00023015"/>
    </source>
</evidence>
<feature type="domain" description="HTH lacI-type" evidence="4">
    <location>
        <begin position="19"/>
        <end position="71"/>
    </location>
</feature>
<comment type="caution">
    <text evidence="5">The sequence shown here is derived from an EMBL/GenBank/DDBJ whole genome shotgun (WGS) entry which is preliminary data.</text>
</comment>
<dbReference type="InterPro" id="IPR046335">
    <property type="entry name" value="LacI/GalR-like_sensor"/>
</dbReference>
<dbReference type="PROSITE" id="PS50932">
    <property type="entry name" value="HTH_LACI_2"/>
    <property type="match status" value="1"/>
</dbReference>
<dbReference type="Gene3D" id="1.10.260.40">
    <property type="entry name" value="lambda repressor-like DNA-binding domains"/>
    <property type="match status" value="1"/>
</dbReference>
<keyword evidence="2" id="KW-0238">DNA-binding</keyword>
<dbReference type="PANTHER" id="PTHR30146:SF153">
    <property type="entry name" value="LACTOSE OPERON REPRESSOR"/>
    <property type="match status" value="1"/>
</dbReference>
<dbReference type="SUPFAM" id="SSF53822">
    <property type="entry name" value="Periplasmic binding protein-like I"/>
    <property type="match status" value="1"/>
</dbReference>
<evidence type="ECO:0000313" key="5">
    <source>
        <dbReference type="EMBL" id="ROR82790.1"/>
    </source>
</evidence>
<reference evidence="5 6" key="1">
    <citation type="submission" date="2018-11" db="EMBL/GenBank/DDBJ databases">
        <title>Sequencing the genomes of 1000 actinobacteria strains.</title>
        <authorList>
            <person name="Klenk H.-P."/>
        </authorList>
    </citation>
    <scope>NUCLEOTIDE SEQUENCE [LARGE SCALE GENOMIC DNA]</scope>
    <source>
        <strain evidence="5 6">DSM 14012</strain>
    </source>
</reference>
<gene>
    <name evidence="5" type="ORF">EDD42_2886</name>
</gene>